<gene>
    <name evidence="1" type="ORF">Pyn_29969</name>
</gene>
<dbReference type="PANTHER" id="PTHR31373:SF17">
    <property type="entry name" value="OS06G0652100 PROTEIN"/>
    <property type="match status" value="1"/>
</dbReference>
<protein>
    <submittedName>
        <fullName evidence="1">Uncharacterized protein</fullName>
    </submittedName>
</protein>
<reference evidence="1 2" key="1">
    <citation type="submission" date="2018-02" db="EMBL/GenBank/DDBJ databases">
        <title>Draft genome of wild Prunus yedoensis var. nudiflora.</title>
        <authorList>
            <person name="Baek S."/>
            <person name="Kim J.-H."/>
            <person name="Choi K."/>
            <person name="Kim G.-B."/>
            <person name="Cho A."/>
            <person name="Jang H."/>
            <person name="Shin C.-H."/>
            <person name="Yu H.-J."/>
            <person name="Mun J.-H."/>
        </authorList>
    </citation>
    <scope>NUCLEOTIDE SEQUENCE [LARGE SCALE GENOMIC DNA]</scope>
    <source>
        <strain evidence="2">cv. Jeju island</strain>
        <tissue evidence="1">Leaf</tissue>
    </source>
</reference>
<dbReference type="AlphaFoldDB" id="A0A314YUI9"/>
<proteinExistence type="predicted"/>
<accession>A0A314YUI9</accession>
<dbReference type="PANTHER" id="PTHR31373">
    <property type="entry name" value="OS06G0652100 PROTEIN"/>
    <property type="match status" value="1"/>
</dbReference>
<organism evidence="1 2">
    <name type="scientific">Prunus yedoensis var. nudiflora</name>
    <dbReference type="NCBI Taxonomy" id="2094558"/>
    <lineage>
        <taxon>Eukaryota</taxon>
        <taxon>Viridiplantae</taxon>
        <taxon>Streptophyta</taxon>
        <taxon>Embryophyta</taxon>
        <taxon>Tracheophyta</taxon>
        <taxon>Spermatophyta</taxon>
        <taxon>Magnoliopsida</taxon>
        <taxon>eudicotyledons</taxon>
        <taxon>Gunneridae</taxon>
        <taxon>Pentapetalae</taxon>
        <taxon>rosids</taxon>
        <taxon>fabids</taxon>
        <taxon>Rosales</taxon>
        <taxon>Rosaceae</taxon>
        <taxon>Amygdaloideae</taxon>
        <taxon>Amygdaleae</taxon>
        <taxon>Prunus</taxon>
    </lineage>
</organism>
<evidence type="ECO:0000313" key="2">
    <source>
        <dbReference type="Proteomes" id="UP000250321"/>
    </source>
</evidence>
<evidence type="ECO:0000313" key="1">
    <source>
        <dbReference type="EMBL" id="PQQ10363.1"/>
    </source>
</evidence>
<name>A0A314YUI9_PRUYE</name>
<dbReference type="EMBL" id="PJQY01000517">
    <property type="protein sequence ID" value="PQQ10363.1"/>
    <property type="molecule type" value="Genomic_DNA"/>
</dbReference>
<sequence>MATSNANADIANNNSLWPCIPSSSYGHPCLDLFFNTLRPEWRDANPCLTYLEQLLPLAWSHNPLTTLKLIFTFDSIDFSDTKFDTPCFGSTTTTPRLLRNLHFIANLPLVCYPHHGVGGTTLSKFSTRFYFQMRRRPR</sequence>
<comment type="caution">
    <text evidence="1">The sequence shown here is derived from an EMBL/GenBank/DDBJ whole genome shotgun (WGS) entry which is preliminary data.</text>
</comment>
<dbReference type="InterPro" id="IPR011205">
    <property type="entry name" value="UCP015417_vWA"/>
</dbReference>
<keyword evidence="2" id="KW-1185">Reference proteome</keyword>
<dbReference type="Proteomes" id="UP000250321">
    <property type="component" value="Unassembled WGS sequence"/>
</dbReference>